<dbReference type="SUPFAM" id="SSF63380">
    <property type="entry name" value="Riboflavin synthase domain-like"/>
    <property type="match status" value="1"/>
</dbReference>
<dbReference type="Gene3D" id="3.40.50.80">
    <property type="entry name" value="Nucleotide-binding domain of ferredoxin-NADP reductase (FNR) module"/>
    <property type="match status" value="2"/>
</dbReference>
<evidence type="ECO:0000256" key="12">
    <source>
        <dbReference type="ARBA" id="ARBA00023180"/>
    </source>
</evidence>
<feature type="compositionally biased region" description="Polar residues" evidence="14">
    <location>
        <begin position="795"/>
        <end position="806"/>
    </location>
</feature>
<dbReference type="SFLD" id="SFLDS00052">
    <property type="entry name" value="Ferric_Reductase_Domain"/>
    <property type="match status" value="1"/>
</dbReference>
<proteinExistence type="inferred from homology"/>
<dbReference type="GO" id="GO:0015677">
    <property type="term" value="P:copper ion import"/>
    <property type="evidence" value="ECO:0007669"/>
    <property type="project" value="TreeGrafter"/>
</dbReference>
<dbReference type="AlphaFoldDB" id="A0A9P7RZU0"/>
<feature type="transmembrane region" description="Helical" evidence="15">
    <location>
        <begin position="175"/>
        <end position="199"/>
    </location>
</feature>
<feature type="compositionally biased region" description="Polar residues" evidence="14">
    <location>
        <begin position="735"/>
        <end position="744"/>
    </location>
</feature>
<evidence type="ECO:0000256" key="4">
    <source>
        <dbReference type="ARBA" id="ARBA00022448"/>
    </source>
</evidence>
<evidence type="ECO:0000256" key="14">
    <source>
        <dbReference type="SAM" id="MobiDB-lite"/>
    </source>
</evidence>
<dbReference type="EC" id="1.16.1.9" evidence="3"/>
<evidence type="ECO:0000256" key="1">
    <source>
        <dbReference type="ARBA" id="ARBA00004651"/>
    </source>
</evidence>
<feature type="compositionally biased region" description="Basic and acidic residues" evidence="14">
    <location>
        <begin position="888"/>
        <end position="899"/>
    </location>
</feature>
<dbReference type="InterPro" id="IPR017927">
    <property type="entry name" value="FAD-bd_FR_type"/>
</dbReference>
<dbReference type="GO" id="GO:0006826">
    <property type="term" value="P:iron ion transport"/>
    <property type="evidence" value="ECO:0007669"/>
    <property type="project" value="UniProtKB-ARBA"/>
</dbReference>
<feature type="transmembrane region" description="Helical" evidence="15">
    <location>
        <begin position="257"/>
        <end position="278"/>
    </location>
</feature>
<sequence>MSSTTTSLSAQPTVPNYPDDLQWVTAYMAAHMMSPNSRRYVYVLWFCVASVFVVYAIVHWTGSRGGAFGCYWRKWAVRRRTWRLGSSFRQSKSRRGGFRISWPSNGQLLCLAALPLTAILLSFVGPDYISPRVNLFDISPQKLSARGYDTSQFVQYQPQYQIRKAWWTSGGRTGLIAFGLMPLVILFALKAPPFAILALPTTQLHFDKLSWLHRWSARLLYLITLLHVVLWSVQLSLDVRRTTGQTGYVYAWQYQKFLFGWIAFGSMTLLVFSSSYPLRKYHYETFYFLHILLVPLTLVFSAHHHPPVAHWCWVALAFWLGERAWRAMWWLQMNGFFGKEKSAPVVMPATPATPAVGGTYPPHSPYVDSRFFFLSDGNLLAPATALEYTPPPGYAHAELLSGATVRLTYISPGFLSWAPGQHFLINIPSVSRFLTHPFTTASICDHQAAPSGRAIVFLVRCKGGWTRDMWDHVVKLQNQGEHHVPGEKLPNGTVMPQRGVLMRMFVEGPFGSSVGARWGNHSTVMIFAAGSGVSFALSVLEFVCLCLAGRDGSKLGGHAGSWGTKGYKTQRIRFVWMIREYAHIQWCASILRRCTTMIPSPGLDVEIFVTKPDISRISRASKMFPQNPRHSIPNTINDSEDGDEDVDLSYYAETGDDGELGGISLSDYMLDLTNWDDELDDKLAGESRFSTMIRREGNMLRRMSRAPPTSNRTVTSFLISDPTWMPPIPGSSPLKHTSFLSADPTSAHPPDQSSTGQVLIVNDHSSSLKPHVPSPLKSSFFSNNTSSVEPPARSSVESIRRNSSQLEGPESPSEAQPRPSWDFSWQQSIRRPPKPSTLSKDVPVRSSWDSSWQQNLWKPPGPSTLSKPSTSSPLRRGQSAENLVNKATVEDETNRDGRRFSTSTYESDMGSRPVSLYSLSDPAPRPLSPRGSRTGSPPPSTDPLTPSSSIPMMANFSRPLDILPSDPPPDQEKHVVFHTPSPAAVSLDTDQPRLHIDTQEMQDISMVSMNARPGKPLLQRILHDEVESAKGSVIVACCGPSSFNAMVRKAVASEIDPQKVRQGDCRGYVELLTEDFEF</sequence>
<dbReference type="RefSeq" id="XP_043008952.1">
    <property type="nucleotide sequence ID" value="XM_043153668.1"/>
</dbReference>
<dbReference type="CDD" id="cd06186">
    <property type="entry name" value="NOX_Duox_like_FAD_NADP"/>
    <property type="match status" value="1"/>
</dbReference>
<dbReference type="GeneID" id="66077910"/>
<gene>
    <name evidence="17" type="ORF">E1B28_008834</name>
</gene>
<keyword evidence="9" id="KW-0560">Oxidoreductase</keyword>
<dbReference type="InterPro" id="IPR013130">
    <property type="entry name" value="Fe3_Rdtase_TM_dom"/>
</dbReference>
<keyword evidence="8 15" id="KW-1133">Transmembrane helix</keyword>
<dbReference type="SFLD" id="SFLDG01168">
    <property type="entry name" value="Ferric_reductase_subgroup_(FRE"/>
    <property type="match status" value="1"/>
</dbReference>
<dbReference type="Pfam" id="PF08030">
    <property type="entry name" value="NAD_binding_6"/>
    <property type="match status" value="1"/>
</dbReference>
<evidence type="ECO:0000256" key="5">
    <source>
        <dbReference type="ARBA" id="ARBA00022475"/>
    </source>
</evidence>
<evidence type="ECO:0000256" key="15">
    <source>
        <dbReference type="SAM" id="Phobius"/>
    </source>
</evidence>
<feature type="compositionally biased region" description="Polar residues" evidence="14">
    <location>
        <begin position="751"/>
        <end position="768"/>
    </location>
</feature>
<feature type="region of interest" description="Disordered" evidence="14">
    <location>
        <begin position="735"/>
        <end position="949"/>
    </location>
</feature>
<keyword evidence="7" id="KW-0249">Electron transport</keyword>
<feature type="transmembrane region" description="Helical" evidence="15">
    <location>
        <begin position="40"/>
        <end position="58"/>
    </location>
</feature>
<dbReference type="Pfam" id="PF01794">
    <property type="entry name" value="Ferric_reduct"/>
    <property type="match status" value="1"/>
</dbReference>
<organism evidence="17 18">
    <name type="scientific">Marasmius oreades</name>
    <name type="common">fairy-ring Marasmius</name>
    <dbReference type="NCBI Taxonomy" id="181124"/>
    <lineage>
        <taxon>Eukaryota</taxon>
        <taxon>Fungi</taxon>
        <taxon>Dikarya</taxon>
        <taxon>Basidiomycota</taxon>
        <taxon>Agaricomycotina</taxon>
        <taxon>Agaricomycetes</taxon>
        <taxon>Agaricomycetidae</taxon>
        <taxon>Agaricales</taxon>
        <taxon>Marasmiineae</taxon>
        <taxon>Marasmiaceae</taxon>
        <taxon>Marasmius</taxon>
    </lineage>
</organism>
<dbReference type="GO" id="GO:0006879">
    <property type="term" value="P:intracellular iron ion homeostasis"/>
    <property type="evidence" value="ECO:0007669"/>
    <property type="project" value="TreeGrafter"/>
</dbReference>
<comment type="caution">
    <text evidence="17">The sequence shown here is derived from an EMBL/GenBank/DDBJ whole genome shotgun (WGS) entry which is preliminary data.</text>
</comment>
<evidence type="ECO:0000259" key="16">
    <source>
        <dbReference type="PROSITE" id="PS51384"/>
    </source>
</evidence>
<dbReference type="KEGG" id="more:E1B28_008834"/>
<dbReference type="InterPro" id="IPR039261">
    <property type="entry name" value="FNR_nucleotide-bd"/>
</dbReference>
<evidence type="ECO:0000256" key="13">
    <source>
        <dbReference type="ARBA" id="ARBA00048483"/>
    </source>
</evidence>
<protein>
    <recommendedName>
        <fullName evidence="3">ferric-chelate reductase (NADPH)</fullName>
        <ecNumber evidence="3">1.16.1.9</ecNumber>
    </recommendedName>
</protein>
<dbReference type="InterPro" id="IPR013112">
    <property type="entry name" value="FAD-bd_8"/>
</dbReference>
<feature type="transmembrane region" description="Helical" evidence="15">
    <location>
        <begin position="219"/>
        <end position="237"/>
    </location>
</feature>
<evidence type="ECO:0000256" key="11">
    <source>
        <dbReference type="ARBA" id="ARBA00023136"/>
    </source>
</evidence>
<comment type="subcellular location">
    <subcellularLocation>
        <location evidence="1">Cell membrane</location>
        <topology evidence="1">Multi-pass membrane protein</topology>
    </subcellularLocation>
</comment>
<dbReference type="PROSITE" id="PS51384">
    <property type="entry name" value="FAD_FR"/>
    <property type="match status" value="1"/>
</dbReference>
<dbReference type="InterPro" id="IPR017938">
    <property type="entry name" value="Riboflavin_synthase-like_b-brl"/>
</dbReference>
<dbReference type="PANTHER" id="PTHR32361:SF9">
    <property type="entry name" value="FERRIC REDUCTASE TRANSMEMBRANE COMPONENT 3-RELATED"/>
    <property type="match status" value="1"/>
</dbReference>
<dbReference type="PANTHER" id="PTHR32361">
    <property type="entry name" value="FERRIC/CUPRIC REDUCTASE TRANSMEMBRANE COMPONENT"/>
    <property type="match status" value="1"/>
</dbReference>
<dbReference type="InterPro" id="IPR013121">
    <property type="entry name" value="Fe_red_NAD-bd_6"/>
</dbReference>
<evidence type="ECO:0000256" key="9">
    <source>
        <dbReference type="ARBA" id="ARBA00023002"/>
    </source>
</evidence>
<feature type="compositionally biased region" description="Polar residues" evidence="14">
    <location>
        <begin position="776"/>
        <end position="788"/>
    </location>
</feature>
<feature type="compositionally biased region" description="Polar residues" evidence="14">
    <location>
        <begin position="847"/>
        <end position="856"/>
    </location>
</feature>
<dbReference type="GO" id="GO:0052851">
    <property type="term" value="F:ferric-chelate reductase (NADPH) activity"/>
    <property type="evidence" value="ECO:0007669"/>
    <property type="project" value="UniProtKB-EC"/>
</dbReference>
<evidence type="ECO:0000256" key="2">
    <source>
        <dbReference type="ARBA" id="ARBA00006278"/>
    </source>
</evidence>
<name>A0A9P7RZU0_9AGAR</name>
<keyword evidence="18" id="KW-1185">Reference proteome</keyword>
<keyword evidence="6 15" id="KW-0812">Transmembrane</keyword>
<keyword evidence="11 15" id="KW-0472">Membrane</keyword>
<evidence type="ECO:0000256" key="10">
    <source>
        <dbReference type="ARBA" id="ARBA00023065"/>
    </source>
</evidence>
<evidence type="ECO:0000313" key="17">
    <source>
        <dbReference type="EMBL" id="KAG7092482.1"/>
    </source>
</evidence>
<dbReference type="InterPro" id="IPR051410">
    <property type="entry name" value="Ferric/Cupric_Reductase"/>
</dbReference>
<feature type="transmembrane region" description="Helical" evidence="15">
    <location>
        <begin position="108"/>
        <end position="125"/>
    </location>
</feature>
<feature type="domain" description="FAD-binding FR-type" evidence="16">
    <location>
        <begin position="378"/>
        <end position="516"/>
    </location>
</feature>
<dbReference type="EMBL" id="CM032185">
    <property type="protein sequence ID" value="KAG7092482.1"/>
    <property type="molecule type" value="Genomic_DNA"/>
</dbReference>
<feature type="compositionally biased region" description="Low complexity" evidence="14">
    <location>
        <begin position="863"/>
        <end position="874"/>
    </location>
</feature>
<evidence type="ECO:0000256" key="7">
    <source>
        <dbReference type="ARBA" id="ARBA00022982"/>
    </source>
</evidence>
<dbReference type="Proteomes" id="UP001049176">
    <property type="component" value="Chromosome 5"/>
</dbReference>
<dbReference type="GO" id="GO:0005886">
    <property type="term" value="C:plasma membrane"/>
    <property type="evidence" value="ECO:0007669"/>
    <property type="project" value="UniProtKB-SubCell"/>
</dbReference>
<evidence type="ECO:0000313" key="18">
    <source>
        <dbReference type="Proteomes" id="UP001049176"/>
    </source>
</evidence>
<keyword evidence="4" id="KW-0813">Transport</keyword>
<keyword evidence="10" id="KW-0406">Ion transport</keyword>
<comment type="catalytic activity">
    <reaction evidence="13">
        <text>2 a Fe(II)-siderophore + NADP(+) + H(+) = 2 a Fe(III)-siderophore + NADPH</text>
        <dbReference type="Rhea" id="RHEA:28795"/>
        <dbReference type="Rhea" id="RHEA-COMP:11342"/>
        <dbReference type="Rhea" id="RHEA-COMP:11344"/>
        <dbReference type="ChEBI" id="CHEBI:15378"/>
        <dbReference type="ChEBI" id="CHEBI:29033"/>
        <dbReference type="ChEBI" id="CHEBI:29034"/>
        <dbReference type="ChEBI" id="CHEBI:57783"/>
        <dbReference type="ChEBI" id="CHEBI:58349"/>
        <dbReference type="EC" id="1.16.1.9"/>
    </reaction>
</comment>
<comment type="similarity">
    <text evidence="2">Belongs to the ferric reductase (FRE) family.</text>
</comment>
<keyword evidence="12" id="KW-0325">Glycoprotein</keyword>
<dbReference type="Pfam" id="PF08022">
    <property type="entry name" value="FAD_binding_8"/>
    <property type="match status" value="1"/>
</dbReference>
<dbReference type="OrthoDB" id="10006946at2759"/>
<evidence type="ECO:0000256" key="3">
    <source>
        <dbReference type="ARBA" id="ARBA00012668"/>
    </source>
</evidence>
<evidence type="ECO:0000256" key="6">
    <source>
        <dbReference type="ARBA" id="ARBA00022692"/>
    </source>
</evidence>
<accession>A0A9P7RZU0</accession>
<evidence type="ECO:0000256" key="8">
    <source>
        <dbReference type="ARBA" id="ARBA00022989"/>
    </source>
</evidence>
<reference evidence="17" key="1">
    <citation type="journal article" date="2021" name="Genome Biol. Evol.">
        <title>The assembled and annotated genome of the fairy-ring fungus Marasmius oreades.</title>
        <authorList>
            <person name="Hiltunen M."/>
            <person name="Ament-Velasquez S.L."/>
            <person name="Johannesson H."/>
        </authorList>
    </citation>
    <scope>NUCLEOTIDE SEQUENCE</scope>
    <source>
        <strain evidence="17">03SP1</strain>
    </source>
</reference>
<keyword evidence="5" id="KW-1003">Cell membrane</keyword>